<name>A0A7D6ESZ5_9CYAN</name>
<dbReference type="RefSeq" id="WP_181495888.1">
    <property type="nucleotide sequence ID" value="NZ_CP032152.1"/>
</dbReference>
<gene>
    <name evidence="2" type="ORF">D3A95_01930</name>
</gene>
<sequence length="143" mass="16446">MTQIGRTKYLLGFDPGRDKCGLALALGQEVVRYAVVASDRAIARVQEWHQAYPFEQVIMGNQTTSRQWQQQLQAALAVEIIPVDERNSTLDARDRYWQLFPPQGWQRLIPKGLRVPPRPIDDIVAIVLLERYCGYPLLLSERQ</sequence>
<proteinExistence type="predicted"/>
<dbReference type="KEGG" id="tsq:D3A95_01930"/>
<dbReference type="InterPro" id="IPR037027">
    <property type="entry name" value="YqgF/RNaseH-like_dom_sf"/>
</dbReference>
<dbReference type="Gene3D" id="3.30.420.140">
    <property type="entry name" value="YqgF/RNase H-like domain"/>
    <property type="match status" value="1"/>
</dbReference>
<dbReference type="SUPFAM" id="SSF53098">
    <property type="entry name" value="Ribonuclease H-like"/>
    <property type="match status" value="1"/>
</dbReference>
<dbReference type="Proteomes" id="UP000261812">
    <property type="component" value="Chromosome"/>
</dbReference>
<evidence type="ECO:0000313" key="3">
    <source>
        <dbReference type="Proteomes" id="UP000261812"/>
    </source>
</evidence>
<accession>A0A7D6ESZ5</accession>
<dbReference type="InterPro" id="IPR012337">
    <property type="entry name" value="RNaseH-like_sf"/>
</dbReference>
<dbReference type="EMBL" id="CP032152">
    <property type="protein sequence ID" value="QLL29722.1"/>
    <property type="molecule type" value="Genomic_DNA"/>
</dbReference>
<dbReference type="AlphaFoldDB" id="A0A7D6ESZ5"/>
<keyword evidence="3" id="KW-1185">Reference proteome</keyword>
<feature type="domain" description="YqgF/RNase H-like" evidence="1">
    <location>
        <begin position="8"/>
        <end position="92"/>
    </location>
</feature>
<organism evidence="2 3">
    <name type="scientific">Thermosynechococcus sichuanensis E542</name>
    <dbReference type="NCBI Taxonomy" id="2016101"/>
    <lineage>
        <taxon>Bacteria</taxon>
        <taxon>Bacillati</taxon>
        <taxon>Cyanobacteriota</taxon>
        <taxon>Cyanophyceae</taxon>
        <taxon>Acaryochloridales</taxon>
        <taxon>Thermosynechococcaceae</taxon>
        <taxon>Thermosynechococcus</taxon>
        <taxon>Thermosynechococcus sichuanensis</taxon>
    </lineage>
</organism>
<protein>
    <submittedName>
        <fullName evidence="2">Resolvase</fullName>
    </submittedName>
</protein>
<dbReference type="InterPro" id="IPR006641">
    <property type="entry name" value="YqgF/RNaseH-like_dom"/>
</dbReference>
<evidence type="ECO:0000313" key="2">
    <source>
        <dbReference type="EMBL" id="QLL29722.1"/>
    </source>
</evidence>
<evidence type="ECO:0000259" key="1">
    <source>
        <dbReference type="SMART" id="SM00732"/>
    </source>
</evidence>
<reference evidence="3" key="1">
    <citation type="submission" date="2018-09" db="EMBL/GenBank/DDBJ databases">
        <title>Complete genome sequence of thermophilic cyanobacteria strain Thermosynechococcus elongatus PKUAC-SCTE542.</title>
        <authorList>
            <person name="Liang Y."/>
            <person name="Tang J."/>
            <person name="Daroch M."/>
        </authorList>
    </citation>
    <scope>NUCLEOTIDE SEQUENCE [LARGE SCALE GENOMIC DNA]</scope>
    <source>
        <strain evidence="3">E542</strain>
    </source>
</reference>
<dbReference type="SMART" id="SM00732">
    <property type="entry name" value="YqgFc"/>
    <property type="match status" value="1"/>
</dbReference>
<dbReference type="GO" id="GO:0006139">
    <property type="term" value="P:nucleobase-containing compound metabolic process"/>
    <property type="evidence" value="ECO:0007669"/>
    <property type="project" value="InterPro"/>
</dbReference>